<keyword evidence="1" id="KW-0812">Transmembrane</keyword>
<dbReference type="EMBL" id="JAIQDJ010000004">
    <property type="protein sequence ID" value="MBZ4186420.1"/>
    <property type="molecule type" value="Genomic_DNA"/>
</dbReference>
<dbReference type="GO" id="GO:0008168">
    <property type="term" value="F:methyltransferase activity"/>
    <property type="evidence" value="ECO:0007669"/>
    <property type="project" value="UniProtKB-KW"/>
</dbReference>
<keyword evidence="2" id="KW-0489">Methyltransferase</keyword>
<dbReference type="SUPFAM" id="SSF53335">
    <property type="entry name" value="S-adenosyl-L-methionine-dependent methyltransferases"/>
    <property type="match status" value="1"/>
</dbReference>
<dbReference type="Gene3D" id="3.40.50.150">
    <property type="entry name" value="Vaccinia Virus protein VP39"/>
    <property type="match status" value="1"/>
</dbReference>
<evidence type="ECO:0000256" key="1">
    <source>
        <dbReference type="SAM" id="Phobius"/>
    </source>
</evidence>
<dbReference type="PANTHER" id="PTHR43861">
    <property type="entry name" value="TRANS-ACONITATE 2-METHYLTRANSFERASE-RELATED"/>
    <property type="match status" value="1"/>
</dbReference>
<gene>
    <name evidence="2" type="ORF">K7B09_08800</name>
</gene>
<dbReference type="CDD" id="cd02440">
    <property type="entry name" value="AdoMet_MTases"/>
    <property type="match status" value="1"/>
</dbReference>
<keyword evidence="3" id="KW-1185">Reference proteome</keyword>
<evidence type="ECO:0000313" key="3">
    <source>
        <dbReference type="Proteomes" id="UP001430290"/>
    </source>
</evidence>
<keyword evidence="2" id="KW-0808">Transferase</keyword>
<keyword evidence="1" id="KW-0472">Membrane</keyword>
<protein>
    <submittedName>
        <fullName evidence="2">Class I SAM-dependent methyltransferase</fullName>
    </submittedName>
</protein>
<reference evidence="2" key="1">
    <citation type="submission" date="2021-09" db="EMBL/GenBank/DDBJ databases">
        <authorList>
            <person name="Wu T."/>
            <person name="Guo S.Z."/>
        </authorList>
    </citation>
    <scope>NUCLEOTIDE SEQUENCE</scope>
    <source>
        <strain evidence="2">RSS-23</strain>
    </source>
</reference>
<comment type="caution">
    <text evidence="2">The sequence shown here is derived from an EMBL/GenBank/DDBJ whole genome shotgun (WGS) entry which is preliminary data.</text>
</comment>
<keyword evidence="1" id="KW-1133">Transmembrane helix</keyword>
<dbReference type="GO" id="GO:0032259">
    <property type="term" value="P:methylation"/>
    <property type="evidence" value="ECO:0007669"/>
    <property type="project" value="UniProtKB-KW"/>
</dbReference>
<accession>A0ABS7TFA2</accession>
<sequence length="292" mass="31924">MGRAYVMVCPACGSTLAVGSRHWHLRCASCHYEGSTLTPHILEQVAGGDLDEAAREQGLTHLRQANFERLLAWLLLQMPATESTPRLLDVGCAHGWFIECAASRFDVTGIEPDPGVAAATRARGLTVRSGFFPDALAPSECFDVIVFNDVLEHIPNVNATLVACWQHLAPGGCVIVNAPSSRGFLYRLSVLLARVGLSGAFDRMWQRGFPSPHVHYFATTNLTLLAHKAGFELEARSRLPAVTVRGLYARIRYARDVPAVKALLLTVAITLLVPLLAVLPPDIEVWCLRRPQ</sequence>
<dbReference type="RefSeq" id="WP_223629099.1">
    <property type="nucleotide sequence ID" value="NZ_JAIQDJ010000004.1"/>
</dbReference>
<feature type="transmembrane region" description="Helical" evidence="1">
    <location>
        <begin position="259"/>
        <end position="279"/>
    </location>
</feature>
<dbReference type="InterPro" id="IPR029063">
    <property type="entry name" value="SAM-dependent_MTases_sf"/>
</dbReference>
<organism evidence="2 3">
    <name type="scientific">Thermomonas beijingensis</name>
    <dbReference type="NCBI Taxonomy" id="2872701"/>
    <lineage>
        <taxon>Bacteria</taxon>
        <taxon>Pseudomonadati</taxon>
        <taxon>Pseudomonadota</taxon>
        <taxon>Gammaproteobacteria</taxon>
        <taxon>Lysobacterales</taxon>
        <taxon>Lysobacteraceae</taxon>
        <taxon>Thermomonas</taxon>
    </lineage>
</organism>
<dbReference type="Proteomes" id="UP001430290">
    <property type="component" value="Unassembled WGS sequence"/>
</dbReference>
<dbReference type="Pfam" id="PF13489">
    <property type="entry name" value="Methyltransf_23"/>
    <property type="match status" value="1"/>
</dbReference>
<name>A0ABS7TFA2_9GAMM</name>
<proteinExistence type="predicted"/>
<evidence type="ECO:0000313" key="2">
    <source>
        <dbReference type="EMBL" id="MBZ4186420.1"/>
    </source>
</evidence>